<dbReference type="Proteomes" id="UP000030653">
    <property type="component" value="Unassembled WGS sequence"/>
</dbReference>
<dbReference type="GO" id="GO:0016020">
    <property type="term" value="C:membrane"/>
    <property type="evidence" value="ECO:0007669"/>
    <property type="project" value="UniProtKB-SubCell"/>
</dbReference>
<keyword evidence="6" id="KW-0472">Membrane</keyword>
<feature type="transmembrane region" description="Helical" evidence="6">
    <location>
        <begin position="627"/>
        <end position="650"/>
    </location>
</feature>
<feature type="transmembrane region" description="Helical" evidence="6">
    <location>
        <begin position="656"/>
        <end position="677"/>
    </location>
</feature>
<feature type="transmembrane region" description="Helical" evidence="6">
    <location>
        <begin position="852"/>
        <end position="877"/>
    </location>
</feature>
<dbReference type="Pfam" id="PF07690">
    <property type="entry name" value="MFS_1"/>
    <property type="match status" value="2"/>
</dbReference>
<feature type="compositionally biased region" description="Polar residues" evidence="5">
    <location>
        <begin position="19"/>
        <end position="36"/>
    </location>
</feature>
<dbReference type="Pfam" id="PF01494">
    <property type="entry name" value="FAD_binding_3"/>
    <property type="match status" value="2"/>
</dbReference>
<dbReference type="AlphaFoldDB" id="M5G7H6"/>
<feature type="region of interest" description="Disordered" evidence="5">
    <location>
        <begin position="528"/>
        <end position="558"/>
    </location>
</feature>
<keyword evidence="9" id="KW-1185">Reference proteome</keyword>
<dbReference type="SUPFAM" id="SSF54373">
    <property type="entry name" value="FAD-linked reductases, C-terminal domain"/>
    <property type="match status" value="1"/>
</dbReference>
<feature type="transmembrane region" description="Helical" evidence="6">
    <location>
        <begin position="883"/>
        <end position="904"/>
    </location>
</feature>
<dbReference type="GO" id="GO:0044550">
    <property type="term" value="P:secondary metabolite biosynthetic process"/>
    <property type="evidence" value="ECO:0007669"/>
    <property type="project" value="TreeGrafter"/>
</dbReference>
<evidence type="ECO:0000256" key="4">
    <source>
        <dbReference type="ARBA" id="ARBA00023002"/>
    </source>
</evidence>
<dbReference type="GO" id="GO:0022857">
    <property type="term" value="F:transmembrane transporter activity"/>
    <property type="evidence" value="ECO:0007669"/>
    <property type="project" value="InterPro"/>
</dbReference>
<reference evidence="8 9" key="1">
    <citation type="journal article" date="2012" name="Science">
        <title>The Paleozoic origin of enzymatic lignin decomposition reconstructed from 31 fungal genomes.</title>
        <authorList>
            <person name="Floudas D."/>
            <person name="Binder M."/>
            <person name="Riley R."/>
            <person name="Barry K."/>
            <person name="Blanchette R.A."/>
            <person name="Henrissat B."/>
            <person name="Martinez A.T."/>
            <person name="Otillar R."/>
            <person name="Spatafora J.W."/>
            <person name="Yadav J.S."/>
            <person name="Aerts A."/>
            <person name="Benoit I."/>
            <person name="Boyd A."/>
            <person name="Carlson A."/>
            <person name="Copeland A."/>
            <person name="Coutinho P.M."/>
            <person name="de Vries R.P."/>
            <person name="Ferreira P."/>
            <person name="Findley K."/>
            <person name="Foster B."/>
            <person name="Gaskell J."/>
            <person name="Glotzer D."/>
            <person name="Gorecki P."/>
            <person name="Heitman J."/>
            <person name="Hesse C."/>
            <person name="Hori C."/>
            <person name="Igarashi K."/>
            <person name="Jurgens J.A."/>
            <person name="Kallen N."/>
            <person name="Kersten P."/>
            <person name="Kohler A."/>
            <person name="Kuees U."/>
            <person name="Kumar T.K.A."/>
            <person name="Kuo A."/>
            <person name="LaButti K."/>
            <person name="Larrondo L.F."/>
            <person name="Lindquist E."/>
            <person name="Ling A."/>
            <person name="Lombard V."/>
            <person name="Lucas S."/>
            <person name="Lundell T."/>
            <person name="Martin R."/>
            <person name="McLaughlin D.J."/>
            <person name="Morgenstern I."/>
            <person name="Morin E."/>
            <person name="Murat C."/>
            <person name="Nagy L.G."/>
            <person name="Nolan M."/>
            <person name="Ohm R.A."/>
            <person name="Patyshakuliyeva A."/>
            <person name="Rokas A."/>
            <person name="Ruiz-Duenas F.J."/>
            <person name="Sabat G."/>
            <person name="Salamov A."/>
            <person name="Samejima M."/>
            <person name="Schmutz J."/>
            <person name="Slot J.C."/>
            <person name="St John F."/>
            <person name="Stenlid J."/>
            <person name="Sun H."/>
            <person name="Sun S."/>
            <person name="Syed K."/>
            <person name="Tsang A."/>
            <person name="Wiebenga A."/>
            <person name="Young D."/>
            <person name="Pisabarro A."/>
            <person name="Eastwood D.C."/>
            <person name="Martin F."/>
            <person name="Cullen D."/>
            <person name="Grigoriev I.V."/>
            <person name="Hibbett D.S."/>
        </authorList>
    </citation>
    <scope>NUCLEOTIDE SEQUENCE [LARGE SCALE GENOMIC DNA]</scope>
    <source>
        <strain evidence="8 9">DJM-731 SS1</strain>
    </source>
</reference>
<dbReference type="SUPFAM" id="SSF103473">
    <property type="entry name" value="MFS general substrate transporter"/>
    <property type="match status" value="1"/>
</dbReference>
<evidence type="ECO:0000256" key="6">
    <source>
        <dbReference type="SAM" id="Phobius"/>
    </source>
</evidence>
<evidence type="ECO:0000256" key="3">
    <source>
        <dbReference type="ARBA" id="ARBA00022827"/>
    </source>
</evidence>
<proteinExistence type="predicted"/>
<dbReference type="InterPro" id="IPR051104">
    <property type="entry name" value="FAD_monoxygenase"/>
</dbReference>
<evidence type="ECO:0000313" key="9">
    <source>
        <dbReference type="Proteomes" id="UP000030653"/>
    </source>
</evidence>
<comment type="subcellular location">
    <subcellularLocation>
        <location evidence="1">Membrane</location>
        <topology evidence="1">Multi-pass membrane protein</topology>
    </subcellularLocation>
</comment>
<feature type="transmembrane region" description="Helical" evidence="6">
    <location>
        <begin position="689"/>
        <end position="714"/>
    </location>
</feature>
<sequence>MLSELRDWHDRNQAPIQLRQAQQSGGDQTAAIQTPGKSRWPTISDRPPAPSAQNNNDGAPDAPNPSTPLRIAIVGGGIVGLCLALALHRHSLPFTLYESASKFSEIGAGLMVGWNALQCLEEVGVAEEVVRLAMDSWLHPPDISVVGMNGTCKEEKSGGDVFFQYRFGDGRREEPICTVKSPGGQITIHRADLLDLLLSHLPEDRVRFRKHLVQFEHLEYGVWLEFSDGTKEEADVLLAADGIRSTMRRLMYARTGQVDLQEPRWSGCLAYRALVPSHLVRAAVGDEIWGTPIMWLEPSRHVVHYPVAAGEYVNFLAYKSDYTKGRAPKWDGPWVEHEVDEHDMLKEYEGCGPQVRAILELVERPSRWAMYDIPDLPYFVQGNVALLGDAARAMTPHIGNGASQGIEDVHVLAHLLAHPKVTRKTVSAALKAYELVRKQRAQRVKELSWCSGRMWDLSAPGVGDDAGEVERVIRETMDWVWGVDIVKQLGDPGFSSKTREKDGTCDTNTFLPSTLICDQLTSEKLSYAPLDPTSQDKTEDGGDKDLESREPAGLEGGPAVDARLDGAEWECPKVAFGWGLPWDVLQAYYKLHVFPNEPTSILLFLGSMSGMVMNPVGFVIGKIADRYGYRLCIICGTIFAFLAMICAAFSTELWQFFLTQGVLQGLAIGCIHPVVMSSPSQWFRKKRELATGIVLTGASFGGGVASFCVQQLLIRLFRLSLFRDPIFWSVAPAIFFAAFGYLGFNFYLQQYTIYRLPTLKPSLYAVPLSAVNFSAAICRSSIGFLADKIGVVNTFIGSVFMAGFAQLVLWNFADNFGLIILFAIVVGFFGAAFVSLTSVLGAKLFGVKDLAALRGLLIMFMMPGNAAGPPVLGAVFAATGGNWHIVFSVSGVWCVTGACCLLYARFKREPRMFAIY</sequence>
<dbReference type="PANTHER" id="PTHR46720:SF3">
    <property type="entry name" value="FAD-BINDING DOMAIN-CONTAINING PROTEIN-RELATED"/>
    <property type="match status" value="1"/>
</dbReference>
<dbReference type="SUPFAM" id="SSF51905">
    <property type="entry name" value="FAD/NAD(P)-binding domain"/>
    <property type="match status" value="1"/>
</dbReference>
<keyword evidence="4" id="KW-0560">Oxidoreductase</keyword>
<keyword evidence="6" id="KW-1133">Transmembrane helix</keyword>
<keyword evidence="3" id="KW-0274">FAD</keyword>
<name>M5G7H6_DACPD</name>
<dbReference type="GeneID" id="63684009"/>
<dbReference type="OMA" id="FTMIHAS"/>
<feature type="domain" description="Major facilitator superfamily (MFS) profile" evidence="7">
    <location>
        <begin position="726"/>
        <end position="916"/>
    </location>
</feature>
<dbReference type="GO" id="GO:0016491">
    <property type="term" value="F:oxidoreductase activity"/>
    <property type="evidence" value="ECO:0007669"/>
    <property type="project" value="UniProtKB-KW"/>
</dbReference>
<dbReference type="PRINTS" id="PR00420">
    <property type="entry name" value="RNGMNOXGNASE"/>
</dbReference>
<keyword evidence="2" id="KW-0285">Flavoprotein</keyword>
<feature type="transmembrane region" description="Helical" evidence="6">
    <location>
        <begin position="789"/>
        <end position="810"/>
    </location>
</feature>
<dbReference type="Gene3D" id="3.50.50.60">
    <property type="entry name" value="FAD/NAD(P)-binding domain"/>
    <property type="match status" value="1"/>
</dbReference>
<dbReference type="OrthoDB" id="417877at2759"/>
<feature type="transmembrane region" description="Helical" evidence="6">
    <location>
        <begin position="816"/>
        <end position="840"/>
    </location>
</feature>
<feature type="transmembrane region" description="Helical" evidence="6">
    <location>
        <begin position="601"/>
        <end position="620"/>
    </location>
</feature>
<feature type="compositionally biased region" description="Basic and acidic residues" evidence="5">
    <location>
        <begin position="1"/>
        <end position="12"/>
    </location>
</feature>
<feature type="transmembrane region" description="Helical" evidence="6">
    <location>
        <begin position="726"/>
        <end position="748"/>
    </location>
</feature>
<dbReference type="STRING" id="1858805.M5G7H6"/>
<dbReference type="EMBL" id="JH795869">
    <property type="protein sequence ID" value="EJT99712.1"/>
    <property type="molecule type" value="Genomic_DNA"/>
</dbReference>
<dbReference type="PROSITE" id="PS50850">
    <property type="entry name" value="MFS"/>
    <property type="match status" value="1"/>
</dbReference>
<dbReference type="InterPro" id="IPR020846">
    <property type="entry name" value="MFS_dom"/>
</dbReference>
<dbReference type="RefSeq" id="XP_040626610.1">
    <property type="nucleotide sequence ID" value="XM_040768947.1"/>
</dbReference>
<feature type="compositionally biased region" description="Basic and acidic residues" evidence="5">
    <location>
        <begin position="534"/>
        <end position="552"/>
    </location>
</feature>
<dbReference type="InterPro" id="IPR036259">
    <property type="entry name" value="MFS_trans_sf"/>
</dbReference>
<evidence type="ECO:0000256" key="5">
    <source>
        <dbReference type="SAM" id="MobiDB-lite"/>
    </source>
</evidence>
<evidence type="ECO:0000313" key="8">
    <source>
        <dbReference type="EMBL" id="EJT99712.1"/>
    </source>
</evidence>
<accession>M5G7H6</accession>
<evidence type="ECO:0000256" key="1">
    <source>
        <dbReference type="ARBA" id="ARBA00004141"/>
    </source>
</evidence>
<organism evidence="8 9">
    <name type="scientific">Dacryopinax primogenitus (strain DJM 731)</name>
    <name type="common">Brown rot fungus</name>
    <dbReference type="NCBI Taxonomy" id="1858805"/>
    <lineage>
        <taxon>Eukaryota</taxon>
        <taxon>Fungi</taxon>
        <taxon>Dikarya</taxon>
        <taxon>Basidiomycota</taxon>
        <taxon>Agaricomycotina</taxon>
        <taxon>Dacrymycetes</taxon>
        <taxon>Dacrymycetales</taxon>
        <taxon>Dacrymycetaceae</taxon>
        <taxon>Dacryopinax</taxon>
    </lineage>
</organism>
<dbReference type="Gene3D" id="1.20.1250.20">
    <property type="entry name" value="MFS general substrate transporter like domains"/>
    <property type="match status" value="2"/>
</dbReference>
<dbReference type="GO" id="GO:0071949">
    <property type="term" value="F:FAD binding"/>
    <property type="evidence" value="ECO:0007669"/>
    <property type="project" value="InterPro"/>
</dbReference>
<dbReference type="InterPro" id="IPR011701">
    <property type="entry name" value="MFS"/>
</dbReference>
<gene>
    <name evidence="8" type="ORF">DACRYDRAFT_109819</name>
</gene>
<protein>
    <submittedName>
        <fullName evidence="8">FAD/NADP-binding domain-containing protein</fullName>
    </submittedName>
</protein>
<dbReference type="InterPro" id="IPR002938">
    <property type="entry name" value="FAD-bd"/>
</dbReference>
<evidence type="ECO:0000259" key="7">
    <source>
        <dbReference type="PROSITE" id="PS50850"/>
    </source>
</evidence>
<dbReference type="InterPro" id="IPR036188">
    <property type="entry name" value="FAD/NAD-bd_sf"/>
</dbReference>
<feature type="region of interest" description="Disordered" evidence="5">
    <location>
        <begin position="1"/>
        <end position="64"/>
    </location>
</feature>
<evidence type="ECO:0000256" key="2">
    <source>
        <dbReference type="ARBA" id="ARBA00022630"/>
    </source>
</evidence>
<dbReference type="PANTHER" id="PTHR46720">
    <property type="entry name" value="HYDROXYLASE, PUTATIVE (AFU_ORTHOLOGUE AFUA_3G01460)-RELATED"/>
    <property type="match status" value="1"/>
</dbReference>
<dbReference type="HOGENOM" id="CLU_317830_0_0_1"/>
<keyword evidence="6" id="KW-0812">Transmembrane</keyword>